<feature type="transmembrane region" description="Helical" evidence="1">
    <location>
        <begin position="146"/>
        <end position="169"/>
    </location>
</feature>
<proteinExistence type="predicted"/>
<evidence type="ECO:0000313" key="3">
    <source>
        <dbReference type="Proteomes" id="UP000290568"/>
    </source>
</evidence>
<protein>
    <submittedName>
        <fullName evidence="2">Uncharacterized protein</fullName>
    </submittedName>
</protein>
<feature type="transmembrane region" description="Helical" evidence="1">
    <location>
        <begin position="69"/>
        <end position="89"/>
    </location>
</feature>
<dbReference type="AlphaFoldDB" id="A0A449A286"/>
<dbReference type="Proteomes" id="UP000290568">
    <property type="component" value="Chromosome"/>
</dbReference>
<name>A0A449A286_9BACT</name>
<feature type="transmembrane region" description="Helical" evidence="1">
    <location>
        <begin position="176"/>
        <end position="198"/>
    </location>
</feature>
<evidence type="ECO:0000256" key="1">
    <source>
        <dbReference type="SAM" id="Phobius"/>
    </source>
</evidence>
<dbReference type="EMBL" id="LR214950">
    <property type="protein sequence ID" value="VEU58380.1"/>
    <property type="molecule type" value="Genomic_DNA"/>
</dbReference>
<feature type="transmembrane region" description="Helical" evidence="1">
    <location>
        <begin position="232"/>
        <end position="252"/>
    </location>
</feature>
<organism evidence="2 3">
    <name type="scientific">Mycoplasmopsis gallinacea</name>
    <dbReference type="NCBI Taxonomy" id="29556"/>
    <lineage>
        <taxon>Bacteria</taxon>
        <taxon>Bacillati</taxon>
        <taxon>Mycoplasmatota</taxon>
        <taxon>Mycoplasmoidales</taxon>
        <taxon>Metamycoplasmataceae</taxon>
        <taxon>Mycoplasmopsis</taxon>
    </lineage>
</organism>
<reference evidence="2 3" key="1">
    <citation type="submission" date="2019-01" db="EMBL/GenBank/DDBJ databases">
        <authorList>
            <consortium name="Pathogen Informatics"/>
        </authorList>
    </citation>
    <scope>NUCLEOTIDE SEQUENCE [LARGE SCALE GENOMIC DNA]</scope>
    <source>
        <strain evidence="2 3">NCTC10183</strain>
    </source>
</reference>
<keyword evidence="3" id="KW-1185">Reference proteome</keyword>
<keyword evidence="1" id="KW-0812">Transmembrane</keyword>
<accession>A0A449A286</accession>
<feature type="transmembrane region" description="Helical" evidence="1">
    <location>
        <begin position="15"/>
        <end position="35"/>
    </location>
</feature>
<feature type="transmembrane region" description="Helical" evidence="1">
    <location>
        <begin position="101"/>
        <end position="126"/>
    </location>
</feature>
<dbReference type="RefSeq" id="WP_129620060.1">
    <property type="nucleotide sequence ID" value="NZ_LR214950.1"/>
</dbReference>
<keyword evidence="1" id="KW-0472">Membrane</keyword>
<gene>
    <name evidence="2" type="ORF">NCTC10183_00138</name>
</gene>
<keyword evidence="1" id="KW-1133">Transmembrane helix</keyword>
<evidence type="ECO:0000313" key="2">
    <source>
        <dbReference type="EMBL" id="VEU58380.1"/>
    </source>
</evidence>
<sequence>MNNLTFKKVLHAFNVYKWVILASLILSALYLFIFIDFKVFVDTVDHFKNNEQFTSSVAFKNNLFAMQDFPGLISFLILFLVTATLVFVGHYLKTKEKLSQGYIVGLTGVILGWFLLLHYIMLAVVYSTNWPVDFQAYNSLDDDSKILGSAYLFTFRAIYLYLVAIFFIRRINSMKWLLVFLLVWMGLQMAWAGLTLLIDNSYNNQTSHIVSYVMSFISPGSNQFNNINSNGIFVHPILQSIPYLIHFALVWAMTLSKKSIFKLSQLANNN</sequence>